<dbReference type="InterPro" id="IPR006016">
    <property type="entry name" value="UspA"/>
</dbReference>
<comment type="similarity">
    <text evidence="1">Belongs to the universal stress protein A family.</text>
</comment>
<dbReference type="Pfam" id="PF00582">
    <property type="entry name" value="Usp"/>
    <property type="match status" value="1"/>
</dbReference>
<keyword evidence="2" id="KW-0175">Coiled coil</keyword>
<accession>A0A915U135</accession>
<dbReference type="InterPro" id="IPR006015">
    <property type="entry name" value="Universal_stress_UspA"/>
</dbReference>
<dbReference type="Gene3D" id="3.40.50.10600">
    <property type="entry name" value="SpoIIaa-like domains"/>
    <property type="match status" value="1"/>
</dbReference>
<evidence type="ECO:0000313" key="5">
    <source>
        <dbReference type="Proteomes" id="UP001063350"/>
    </source>
</evidence>
<dbReference type="Gene3D" id="3.40.50.620">
    <property type="entry name" value="HUPs"/>
    <property type="match status" value="1"/>
</dbReference>
<dbReference type="PANTHER" id="PTHR46268:SF6">
    <property type="entry name" value="UNIVERSAL STRESS PROTEIN UP12"/>
    <property type="match status" value="1"/>
</dbReference>
<dbReference type="SUPFAM" id="SSF52091">
    <property type="entry name" value="SpoIIaa-like"/>
    <property type="match status" value="1"/>
</dbReference>
<feature type="domain" description="UspA" evidence="3">
    <location>
        <begin position="131"/>
        <end position="271"/>
    </location>
</feature>
<dbReference type="SUPFAM" id="SSF52402">
    <property type="entry name" value="Adenine nucleotide alpha hydrolases-like"/>
    <property type="match status" value="1"/>
</dbReference>
<dbReference type="InterPro" id="IPR036513">
    <property type="entry name" value="STAS_dom_sf"/>
</dbReference>
<evidence type="ECO:0000259" key="3">
    <source>
        <dbReference type="Pfam" id="PF00582"/>
    </source>
</evidence>
<sequence length="271" mass="30801">MFQELPVNIDGVVAFKATGKLTDEDYKAFLPVLEKIIEREGPVSVLAVFEDFQGWEPRAAWDDLKFGLEHARDFKKIAVVGDSGWLEWMSRLSNVFFNAKIKFFPRDAMDEALAWLKAEEGQEAIEPLKPYSHILLATDFSPHARRAAERAVELAGNYGAKLSFVYVVDDPMLYDEFYEPVFVEEWLARHEEHRKRAEDRLRQWADELGAREAEIVILDSAPKVAIPRYAEQHDVDLIVAGTCGRRGMKRVLGSVANALVHHSGCDVLTVR</sequence>
<dbReference type="PANTHER" id="PTHR46268">
    <property type="entry name" value="STRESS RESPONSE PROTEIN NHAX"/>
    <property type="match status" value="1"/>
</dbReference>
<name>A0A915U135_9BACT</name>
<reference evidence="4" key="1">
    <citation type="submission" date="2020-12" db="EMBL/GenBank/DDBJ databases">
        <title>Desulfobium dissulfuricans gen. nov., sp. nov., a novel mesophilic, sulfate-reducing bacterium isolated from a deep-sea hydrothermal vent.</title>
        <authorList>
            <person name="Hashimoto Y."/>
            <person name="Tame A."/>
            <person name="Sawayama S."/>
            <person name="Miyazaki J."/>
            <person name="Takai K."/>
            <person name="Nakagawa S."/>
        </authorList>
    </citation>
    <scope>NUCLEOTIDE SEQUENCE</scope>
    <source>
        <strain evidence="4">GF1</strain>
    </source>
</reference>
<evidence type="ECO:0000256" key="1">
    <source>
        <dbReference type="ARBA" id="ARBA00008791"/>
    </source>
</evidence>
<evidence type="ECO:0000256" key="2">
    <source>
        <dbReference type="SAM" id="Coils"/>
    </source>
</evidence>
<organism evidence="4 5">
    <name type="scientific">Desulfolithobacter dissulfuricans</name>
    <dbReference type="NCBI Taxonomy" id="2795293"/>
    <lineage>
        <taxon>Bacteria</taxon>
        <taxon>Pseudomonadati</taxon>
        <taxon>Thermodesulfobacteriota</taxon>
        <taxon>Desulfobulbia</taxon>
        <taxon>Desulfobulbales</taxon>
        <taxon>Desulfobulbaceae</taxon>
        <taxon>Desulfolithobacter</taxon>
    </lineage>
</organism>
<dbReference type="InterPro" id="IPR038396">
    <property type="entry name" value="SpoIIAA-like_sf"/>
</dbReference>
<dbReference type="Proteomes" id="UP001063350">
    <property type="component" value="Chromosome"/>
</dbReference>
<proteinExistence type="inferred from homology"/>
<keyword evidence="5" id="KW-1185">Reference proteome</keyword>
<dbReference type="PRINTS" id="PR01438">
    <property type="entry name" value="UNVRSLSTRESS"/>
</dbReference>
<dbReference type="Pfam" id="PF11964">
    <property type="entry name" value="SpoIIAA-like"/>
    <property type="match status" value="1"/>
</dbReference>
<evidence type="ECO:0000313" key="4">
    <source>
        <dbReference type="EMBL" id="BCO09541.1"/>
    </source>
</evidence>
<dbReference type="EMBL" id="AP024233">
    <property type="protein sequence ID" value="BCO09541.1"/>
    <property type="molecule type" value="Genomic_DNA"/>
</dbReference>
<feature type="coiled-coil region" evidence="2">
    <location>
        <begin position="187"/>
        <end position="214"/>
    </location>
</feature>
<gene>
    <name evidence="4" type="ORF">GF1_19170</name>
</gene>
<dbReference type="InterPro" id="IPR021866">
    <property type="entry name" value="SpoIIAA-like"/>
</dbReference>
<dbReference type="InterPro" id="IPR014729">
    <property type="entry name" value="Rossmann-like_a/b/a_fold"/>
</dbReference>
<dbReference type="KEGG" id="ddu:GF1_19170"/>
<dbReference type="RefSeq" id="WP_267926287.1">
    <property type="nucleotide sequence ID" value="NZ_AP024233.1"/>
</dbReference>
<protein>
    <recommendedName>
        <fullName evidence="3">UspA domain-containing protein</fullName>
    </recommendedName>
</protein>
<dbReference type="AlphaFoldDB" id="A0A915U135"/>
<dbReference type="CDD" id="cd00293">
    <property type="entry name" value="USP-like"/>
    <property type="match status" value="1"/>
</dbReference>